<proteinExistence type="inferred from homology"/>
<evidence type="ECO:0000256" key="4">
    <source>
        <dbReference type="RuleBase" id="RU003476"/>
    </source>
</evidence>
<evidence type="ECO:0000313" key="6">
    <source>
        <dbReference type="EMBL" id="SDH18814.1"/>
    </source>
</evidence>
<gene>
    <name evidence="6" type="ORF">SAMN05216377_1207</name>
</gene>
<accession>A0A1G8ACX4</accession>
<dbReference type="InterPro" id="IPR020476">
    <property type="entry name" value="Nudix_hydrolase"/>
</dbReference>
<organism evidence="6 7">
    <name type="scientific">Pseudonocardia oroxyli</name>
    <dbReference type="NCBI Taxonomy" id="366584"/>
    <lineage>
        <taxon>Bacteria</taxon>
        <taxon>Bacillati</taxon>
        <taxon>Actinomycetota</taxon>
        <taxon>Actinomycetes</taxon>
        <taxon>Pseudonocardiales</taxon>
        <taxon>Pseudonocardiaceae</taxon>
        <taxon>Pseudonocardia</taxon>
    </lineage>
</organism>
<protein>
    <submittedName>
        <fullName evidence="6">NUDIX domain-containing protein</fullName>
    </submittedName>
</protein>
<dbReference type="CDD" id="cd02883">
    <property type="entry name" value="NUDIX_Hydrolase"/>
    <property type="match status" value="1"/>
</dbReference>
<dbReference type="Proteomes" id="UP000198967">
    <property type="component" value="Unassembled WGS sequence"/>
</dbReference>
<evidence type="ECO:0000256" key="2">
    <source>
        <dbReference type="ARBA" id="ARBA00005582"/>
    </source>
</evidence>
<dbReference type="PRINTS" id="PR00502">
    <property type="entry name" value="NUDIXFAMILY"/>
</dbReference>
<dbReference type="AlphaFoldDB" id="A0A1G8ACX4"/>
<dbReference type="Gene3D" id="3.90.79.10">
    <property type="entry name" value="Nucleoside Triphosphate Pyrophosphohydrolase"/>
    <property type="match status" value="1"/>
</dbReference>
<dbReference type="InterPro" id="IPR015797">
    <property type="entry name" value="NUDIX_hydrolase-like_dom_sf"/>
</dbReference>
<dbReference type="PANTHER" id="PTHR43046">
    <property type="entry name" value="GDP-MANNOSE MANNOSYL HYDROLASE"/>
    <property type="match status" value="1"/>
</dbReference>
<dbReference type="Pfam" id="PF00293">
    <property type="entry name" value="NUDIX"/>
    <property type="match status" value="1"/>
</dbReference>
<keyword evidence="7" id="KW-1185">Reference proteome</keyword>
<dbReference type="EMBL" id="FNBE01000020">
    <property type="protein sequence ID" value="SDH18814.1"/>
    <property type="molecule type" value="Genomic_DNA"/>
</dbReference>
<dbReference type="PROSITE" id="PS51462">
    <property type="entry name" value="NUDIX"/>
    <property type="match status" value="1"/>
</dbReference>
<dbReference type="STRING" id="366584.SAMN05216377_1207"/>
<evidence type="ECO:0000256" key="3">
    <source>
        <dbReference type="ARBA" id="ARBA00022801"/>
    </source>
</evidence>
<dbReference type="SUPFAM" id="SSF55811">
    <property type="entry name" value="Nudix"/>
    <property type="match status" value="1"/>
</dbReference>
<reference evidence="6 7" key="1">
    <citation type="submission" date="2016-10" db="EMBL/GenBank/DDBJ databases">
        <authorList>
            <person name="de Groot N.N."/>
        </authorList>
    </citation>
    <scope>NUCLEOTIDE SEQUENCE [LARGE SCALE GENOMIC DNA]</scope>
    <source>
        <strain evidence="6 7">CGMCC 4.3143</strain>
    </source>
</reference>
<dbReference type="PANTHER" id="PTHR43046:SF2">
    <property type="entry name" value="8-OXO-DGTP DIPHOSPHATASE-RELATED"/>
    <property type="match status" value="1"/>
</dbReference>
<evidence type="ECO:0000313" key="7">
    <source>
        <dbReference type="Proteomes" id="UP000198967"/>
    </source>
</evidence>
<comment type="similarity">
    <text evidence="2 4">Belongs to the Nudix hydrolase family.</text>
</comment>
<comment type="cofactor">
    <cofactor evidence="1">
        <name>Mg(2+)</name>
        <dbReference type="ChEBI" id="CHEBI:18420"/>
    </cofactor>
</comment>
<dbReference type="OrthoDB" id="9814308at2"/>
<dbReference type="InterPro" id="IPR020084">
    <property type="entry name" value="NUDIX_hydrolase_CS"/>
</dbReference>
<keyword evidence="3 4" id="KW-0378">Hydrolase</keyword>
<dbReference type="PROSITE" id="PS00893">
    <property type="entry name" value="NUDIX_BOX"/>
    <property type="match status" value="1"/>
</dbReference>
<name>A0A1G8ACX4_PSEOR</name>
<dbReference type="GO" id="GO:0016787">
    <property type="term" value="F:hydrolase activity"/>
    <property type="evidence" value="ECO:0007669"/>
    <property type="project" value="UniProtKB-KW"/>
</dbReference>
<dbReference type="RefSeq" id="WP_093089284.1">
    <property type="nucleotide sequence ID" value="NZ_FNBE01000020.1"/>
</dbReference>
<sequence>MPDVVVAVITGPDGVLLIRRRDGVPPWVFPGGKVETDESPTAAARREVLEETGVDAAITEELGSRVHPTTGASITYFAGTAPASTTTSADPAIIEIRRVPSSALSSLIPLTTIFPPVRRHLSI</sequence>
<evidence type="ECO:0000256" key="1">
    <source>
        <dbReference type="ARBA" id="ARBA00001946"/>
    </source>
</evidence>
<feature type="domain" description="Nudix hydrolase" evidence="5">
    <location>
        <begin position="1"/>
        <end position="121"/>
    </location>
</feature>
<evidence type="ECO:0000259" key="5">
    <source>
        <dbReference type="PROSITE" id="PS51462"/>
    </source>
</evidence>
<dbReference type="InterPro" id="IPR000086">
    <property type="entry name" value="NUDIX_hydrolase_dom"/>
</dbReference>